<name>A0A7T1T9Y0_9ACTN</name>
<accession>A0A7T1T9Y0</accession>
<feature type="transmembrane region" description="Helical" evidence="6">
    <location>
        <begin position="78"/>
        <end position="97"/>
    </location>
</feature>
<dbReference type="GO" id="GO:0022857">
    <property type="term" value="F:transmembrane transporter activity"/>
    <property type="evidence" value="ECO:0007669"/>
    <property type="project" value="InterPro"/>
</dbReference>
<dbReference type="InterPro" id="IPR050189">
    <property type="entry name" value="MFS_Efflux_Transporters"/>
</dbReference>
<keyword evidence="9" id="KW-1185">Reference proteome</keyword>
<dbReference type="EMBL" id="CP048882">
    <property type="protein sequence ID" value="QPP09121.1"/>
    <property type="molecule type" value="Genomic_DNA"/>
</dbReference>
<feature type="transmembrane region" description="Helical" evidence="6">
    <location>
        <begin position="168"/>
        <end position="190"/>
    </location>
</feature>
<evidence type="ECO:0000313" key="8">
    <source>
        <dbReference type="EMBL" id="QPP09121.1"/>
    </source>
</evidence>
<dbReference type="SUPFAM" id="SSF103473">
    <property type="entry name" value="MFS general substrate transporter"/>
    <property type="match status" value="1"/>
</dbReference>
<evidence type="ECO:0000256" key="2">
    <source>
        <dbReference type="ARBA" id="ARBA00022475"/>
    </source>
</evidence>
<evidence type="ECO:0000256" key="1">
    <source>
        <dbReference type="ARBA" id="ARBA00004651"/>
    </source>
</evidence>
<dbReference type="PROSITE" id="PS50850">
    <property type="entry name" value="MFS"/>
    <property type="match status" value="1"/>
</dbReference>
<proteinExistence type="predicted"/>
<reference evidence="9" key="1">
    <citation type="submission" date="2020-02" db="EMBL/GenBank/DDBJ databases">
        <title>Streptomyces sp. ASO4wet.</title>
        <authorList>
            <person name="Risdian C."/>
            <person name="Landwehr W."/>
            <person name="Schupp P."/>
            <person name="Wink J."/>
        </authorList>
    </citation>
    <scope>NUCLEOTIDE SEQUENCE [LARGE SCALE GENOMIC DNA]</scope>
    <source>
        <strain evidence="9">ASO4wet</strain>
    </source>
</reference>
<sequence length="404" mass="40640">MLAVRLSRTGAALGVLSAACFVSVTSEYLPVALLPQLASSFDVSGSAIGLLVTGYAVVVAVTVVPLVAMTAHWDRRTTALVTVAAIMVSNLVLVAAPGYGVAVVARIVSAVGHGVFWSVVAPVAARLLGQERGGRATAVVFAGNSLAFLIGIPLSSWLGATIGWRPTVLAVAGTAAICAVAIRLTIGPLPSEQASSRRGPSEIRRVVTDRSLAPVNLVTLILVTGHFAAFTYITVIVADYVHFTGPATSSLLLAHGAAGLLGLVLFGRQVDSRPQGTALVVTGGLAACMLALLVLGPNSASVAGVAVVLWAVPAAGVAVVLQAAVLRTAARQQDLASAVYIVAFQVGIALGAGIGGVCLDRDALPVAVAIAAACGLAAVVVVRRSGAFRAPRPTSKRASPVPPG</sequence>
<protein>
    <submittedName>
        <fullName evidence="8">MFS transporter</fullName>
    </submittedName>
</protein>
<feature type="transmembrane region" description="Helical" evidence="6">
    <location>
        <begin position="363"/>
        <end position="382"/>
    </location>
</feature>
<organism evidence="8 9">
    <name type="scientific">Streptomyces bathyalis</name>
    <dbReference type="NCBI Taxonomy" id="2710756"/>
    <lineage>
        <taxon>Bacteria</taxon>
        <taxon>Bacillati</taxon>
        <taxon>Actinomycetota</taxon>
        <taxon>Actinomycetes</taxon>
        <taxon>Kitasatosporales</taxon>
        <taxon>Streptomycetaceae</taxon>
        <taxon>Streptomyces</taxon>
    </lineage>
</organism>
<dbReference type="GO" id="GO:0003735">
    <property type="term" value="F:structural constituent of ribosome"/>
    <property type="evidence" value="ECO:0007669"/>
    <property type="project" value="InterPro"/>
</dbReference>
<evidence type="ECO:0000259" key="7">
    <source>
        <dbReference type="PROSITE" id="PS50850"/>
    </source>
</evidence>
<gene>
    <name evidence="8" type="ORF">G4Z16_24955</name>
</gene>
<feature type="transmembrane region" description="Helical" evidence="6">
    <location>
        <begin position="136"/>
        <end position="156"/>
    </location>
</feature>
<evidence type="ECO:0000256" key="3">
    <source>
        <dbReference type="ARBA" id="ARBA00022692"/>
    </source>
</evidence>
<dbReference type="Pfam" id="PF07690">
    <property type="entry name" value="MFS_1"/>
    <property type="match status" value="1"/>
</dbReference>
<dbReference type="Proteomes" id="UP000595046">
    <property type="component" value="Chromosome"/>
</dbReference>
<dbReference type="CDD" id="cd17324">
    <property type="entry name" value="MFS_NepI_like"/>
    <property type="match status" value="1"/>
</dbReference>
<dbReference type="GO" id="GO:0006412">
    <property type="term" value="P:translation"/>
    <property type="evidence" value="ECO:0007669"/>
    <property type="project" value="InterPro"/>
</dbReference>
<dbReference type="InterPro" id="IPR020592">
    <property type="entry name" value="Ribosomal_bS16_CS"/>
</dbReference>
<dbReference type="InterPro" id="IPR020846">
    <property type="entry name" value="MFS_dom"/>
</dbReference>
<evidence type="ECO:0000313" key="9">
    <source>
        <dbReference type="Proteomes" id="UP000595046"/>
    </source>
</evidence>
<feature type="transmembrane region" description="Helical" evidence="6">
    <location>
        <begin position="302"/>
        <end position="326"/>
    </location>
</feature>
<dbReference type="PANTHER" id="PTHR43124">
    <property type="entry name" value="PURINE EFFLUX PUMP PBUE"/>
    <property type="match status" value="1"/>
</dbReference>
<comment type="subcellular location">
    <subcellularLocation>
        <location evidence="1">Cell membrane</location>
        <topology evidence="1">Multi-pass membrane protein</topology>
    </subcellularLocation>
</comment>
<dbReference type="Gene3D" id="1.20.1250.20">
    <property type="entry name" value="MFS general substrate transporter like domains"/>
    <property type="match status" value="1"/>
</dbReference>
<feature type="domain" description="Major facilitator superfamily (MFS) profile" evidence="7">
    <location>
        <begin position="12"/>
        <end position="389"/>
    </location>
</feature>
<dbReference type="PROSITE" id="PS00732">
    <property type="entry name" value="RIBOSOMAL_S16"/>
    <property type="match status" value="1"/>
</dbReference>
<keyword evidence="2" id="KW-1003">Cell membrane</keyword>
<dbReference type="InterPro" id="IPR036259">
    <property type="entry name" value="MFS_trans_sf"/>
</dbReference>
<feature type="transmembrane region" description="Helical" evidence="6">
    <location>
        <begin position="50"/>
        <end position="71"/>
    </location>
</feature>
<feature type="transmembrane region" description="Helical" evidence="6">
    <location>
        <begin position="211"/>
        <end position="235"/>
    </location>
</feature>
<keyword evidence="5 6" id="KW-0472">Membrane</keyword>
<evidence type="ECO:0000256" key="4">
    <source>
        <dbReference type="ARBA" id="ARBA00022989"/>
    </source>
</evidence>
<feature type="transmembrane region" description="Helical" evidence="6">
    <location>
        <begin position="278"/>
        <end position="296"/>
    </location>
</feature>
<feature type="transmembrane region" description="Helical" evidence="6">
    <location>
        <begin position="338"/>
        <end position="357"/>
    </location>
</feature>
<evidence type="ECO:0000256" key="6">
    <source>
        <dbReference type="SAM" id="Phobius"/>
    </source>
</evidence>
<dbReference type="PANTHER" id="PTHR43124:SF3">
    <property type="entry name" value="CHLORAMPHENICOL EFFLUX PUMP RV0191"/>
    <property type="match status" value="1"/>
</dbReference>
<feature type="transmembrane region" description="Helical" evidence="6">
    <location>
        <begin position="247"/>
        <end position="266"/>
    </location>
</feature>
<keyword evidence="4 6" id="KW-1133">Transmembrane helix</keyword>
<dbReference type="KEGG" id="sbat:G4Z16_24955"/>
<dbReference type="GO" id="GO:0005840">
    <property type="term" value="C:ribosome"/>
    <property type="evidence" value="ECO:0007669"/>
    <property type="project" value="InterPro"/>
</dbReference>
<feature type="transmembrane region" description="Helical" evidence="6">
    <location>
        <begin position="103"/>
        <end position="124"/>
    </location>
</feature>
<keyword evidence="3 6" id="KW-0812">Transmembrane</keyword>
<dbReference type="PROSITE" id="PS51257">
    <property type="entry name" value="PROKAR_LIPOPROTEIN"/>
    <property type="match status" value="1"/>
</dbReference>
<dbReference type="AlphaFoldDB" id="A0A7T1T9Y0"/>
<dbReference type="InterPro" id="IPR011701">
    <property type="entry name" value="MFS"/>
</dbReference>
<evidence type="ECO:0000256" key="5">
    <source>
        <dbReference type="ARBA" id="ARBA00023136"/>
    </source>
</evidence>
<dbReference type="GO" id="GO:0005886">
    <property type="term" value="C:plasma membrane"/>
    <property type="evidence" value="ECO:0007669"/>
    <property type="project" value="UniProtKB-SubCell"/>
</dbReference>